<name>A0ABR2US87_9PEZI</name>
<organism evidence="1 2">
    <name type="scientific">Seiridium unicorne</name>
    <dbReference type="NCBI Taxonomy" id="138068"/>
    <lineage>
        <taxon>Eukaryota</taxon>
        <taxon>Fungi</taxon>
        <taxon>Dikarya</taxon>
        <taxon>Ascomycota</taxon>
        <taxon>Pezizomycotina</taxon>
        <taxon>Sordariomycetes</taxon>
        <taxon>Xylariomycetidae</taxon>
        <taxon>Amphisphaeriales</taxon>
        <taxon>Sporocadaceae</taxon>
        <taxon>Seiridium</taxon>
    </lineage>
</organism>
<evidence type="ECO:0000313" key="1">
    <source>
        <dbReference type="EMBL" id="KAK9417194.1"/>
    </source>
</evidence>
<dbReference type="Proteomes" id="UP001408356">
    <property type="component" value="Unassembled WGS sequence"/>
</dbReference>
<accession>A0ABR2US87</accession>
<dbReference type="EMBL" id="JARVKF010000400">
    <property type="protein sequence ID" value="KAK9417194.1"/>
    <property type="molecule type" value="Genomic_DNA"/>
</dbReference>
<protein>
    <submittedName>
        <fullName evidence="1">Uncharacterized protein</fullName>
    </submittedName>
</protein>
<gene>
    <name evidence="1" type="ORF">SUNI508_08998</name>
</gene>
<sequence>MARQSSPTLISGFTASHSELPECVTLQRIITSTRPASILGRTFSEHPWTEVASTRVPKGRTSGISFSLAIAHFVDEFRPATVEEQVPVWDRPDPLSGSLFTTARGRRGSTIALNESRGVFSLIIDLLASSKSWGLLLPLDWMV</sequence>
<keyword evidence="2" id="KW-1185">Reference proteome</keyword>
<comment type="caution">
    <text evidence="1">The sequence shown here is derived from an EMBL/GenBank/DDBJ whole genome shotgun (WGS) entry which is preliminary data.</text>
</comment>
<proteinExistence type="predicted"/>
<reference evidence="1 2" key="1">
    <citation type="journal article" date="2024" name="J. Plant Pathol.">
        <title>Sequence and assembly of the genome of Seiridium unicorne, isolate CBS 538.82, causal agent of cypress canker disease.</title>
        <authorList>
            <person name="Scali E."/>
            <person name="Rocca G.D."/>
            <person name="Danti R."/>
            <person name="Garbelotto M."/>
            <person name="Barberini S."/>
            <person name="Baroncelli R."/>
            <person name="Emiliani G."/>
        </authorList>
    </citation>
    <scope>NUCLEOTIDE SEQUENCE [LARGE SCALE GENOMIC DNA]</scope>
    <source>
        <strain evidence="1 2">BM-138-508</strain>
    </source>
</reference>
<evidence type="ECO:0000313" key="2">
    <source>
        <dbReference type="Proteomes" id="UP001408356"/>
    </source>
</evidence>